<feature type="region of interest" description="Disordered" evidence="1">
    <location>
        <begin position="1"/>
        <end position="61"/>
    </location>
</feature>
<protein>
    <submittedName>
        <fullName evidence="2">Anthranilate synthase beta subunit 1, chloroplastic-like</fullName>
    </submittedName>
</protein>
<evidence type="ECO:0000313" key="2">
    <source>
        <dbReference type="EMBL" id="KAJ6796865.1"/>
    </source>
</evidence>
<evidence type="ECO:0000256" key="1">
    <source>
        <dbReference type="SAM" id="MobiDB-lite"/>
    </source>
</evidence>
<gene>
    <name evidence="2" type="ORF">M6B38_220650</name>
</gene>
<dbReference type="AlphaFoldDB" id="A0AAX6DYV3"/>
<reference evidence="2" key="2">
    <citation type="submission" date="2023-04" db="EMBL/GenBank/DDBJ databases">
        <authorList>
            <person name="Bruccoleri R.E."/>
            <person name="Oakeley E.J."/>
            <person name="Faust A.-M."/>
            <person name="Dessus-Babus S."/>
            <person name="Altorfer M."/>
            <person name="Burckhardt D."/>
            <person name="Oertli M."/>
            <person name="Naumann U."/>
            <person name="Petersen F."/>
            <person name="Wong J."/>
        </authorList>
    </citation>
    <scope>NUCLEOTIDE SEQUENCE</scope>
    <source>
        <strain evidence="2">GSM-AAB239-AS_SAM_17_03QT</strain>
        <tissue evidence="2">Leaf</tissue>
    </source>
</reference>
<evidence type="ECO:0000313" key="3">
    <source>
        <dbReference type="Proteomes" id="UP001140949"/>
    </source>
</evidence>
<feature type="compositionally biased region" description="Polar residues" evidence="1">
    <location>
        <begin position="37"/>
        <end position="46"/>
    </location>
</feature>
<accession>A0AAX6DYV3</accession>
<name>A0AAX6DYV3_IRIPA</name>
<feature type="compositionally biased region" description="Low complexity" evidence="1">
    <location>
        <begin position="24"/>
        <end position="36"/>
    </location>
</feature>
<proteinExistence type="predicted"/>
<sequence>MNAIRKRMNPRIPRMQTSPPISPPFLSSLFSNPNPSHGFSLSLTETRPSRQNPSRNSPPFAAQRCQFCPIPWDWERKGTIFVAESTGGDGVEKARVSVEEKREVERRSNPNPIIVIDNYDSFTYNICQYMGALGANLRCTVTMRSLWRK</sequence>
<dbReference type="Proteomes" id="UP001140949">
    <property type="component" value="Unassembled WGS sequence"/>
</dbReference>
<feature type="compositionally biased region" description="Low complexity" evidence="1">
    <location>
        <begin position="49"/>
        <end position="59"/>
    </location>
</feature>
<reference evidence="2" key="1">
    <citation type="journal article" date="2023" name="GigaByte">
        <title>Genome assembly of the bearded iris, Iris pallida Lam.</title>
        <authorList>
            <person name="Bruccoleri R.E."/>
            <person name="Oakeley E.J."/>
            <person name="Faust A.M.E."/>
            <person name="Altorfer M."/>
            <person name="Dessus-Babus S."/>
            <person name="Burckhardt D."/>
            <person name="Oertli M."/>
            <person name="Naumann U."/>
            <person name="Petersen F."/>
            <person name="Wong J."/>
        </authorList>
    </citation>
    <scope>NUCLEOTIDE SEQUENCE</scope>
    <source>
        <strain evidence="2">GSM-AAB239-AS_SAM_17_03QT</strain>
    </source>
</reference>
<organism evidence="2 3">
    <name type="scientific">Iris pallida</name>
    <name type="common">Sweet iris</name>
    <dbReference type="NCBI Taxonomy" id="29817"/>
    <lineage>
        <taxon>Eukaryota</taxon>
        <taxon>Viridiplantae</taxon>
        <taxon>Streptophyta</taxon>
        <taxon>Embryophyta</taxon>
        <taxon>Tracheophyta</taxon>
        <taxon>Spermatophyta</taxon>
        <taxon>Magnoliopsida</taxon>
        <taxon>Liliopsida</taxon>
        <taxon>Asparagales</taxon>
        <taxon>Iridaceae</taxon>
        <taxon>Iridoideae</taxon>
        <taxon>Irideae</taxon>
        <taxon>Iris</taxon>
    </lineage>
</organism>
<keyword evidence="3" id="KW-1185">Reference proteome</keyword>
<dbReference type="EMBL" id="JANAVB010041219">
    <property type="protein sequence ID" value="KAJ6796865.1"/>
    <property type="molecule type" value="Genomic_DNA"/>
</dbReference>
<comment type="caution">
    <text evidence="2">The sequence shown here is derived from an EMBL/GenBank/DDBJ whole genome shotgun (WGS) entry which is preliminary data.</text>
</comment>